<feature type="compositionally biased region" description="Acidic residues" evidence="1">
    <location>
        <begin position="306"/>
        <end position="325"/>
    </location>
</feature>
<dbReference type="Pfam" id="PF04827">
    <property type="entry name" value="Plant_tran"/>
    <property type="match status" value="1"/>
</dbReference>
<dbReference type="AlphaFoldDB" id="A0A9R1XCQ0"/>
<dbReference type="EMBL" id="NBSK02000005">
    <property type="protein sequence ID" value="KAJ0205579.1"/>
    <property type="molecule type" value="Genomic_DNA"/>
</dbReference>
<dbReference type="InterPro" id="IPR006912">
    <property type="entry name" value="Harbinger_derived_prot"/>
</dbReference>
<comment type="caution">
    <text evidence="2">The sequence shown here is derived from an EMBL/GenBank/DDBJ whole genome shotgun (WGS) entry which is preliminary data.</text>
</comment>
<reference evidence="2 3" key="1">
    <citation type="journal article" date="2017" name="Nat. Commun.">
        <title>Genome assembly with in vitro proximity ligation data and whole-genome triplication in lettuce.</title>
        <authorList>
            <person name="Reyes-Chin-Wo S."/>
            <person name="Wang Z."/>
            <person name="Yang X."/>
            <person name="Kozik A."/>
            <person name="Arikit S."/>
            <person name="Song C."/>
            <person name="Xia L."/>
            <person name="Froenicke L."/>
            <person name="Lavelle D.O."/>
            <person name="Truco M.J."/>
            <person name="Xia R."/>
            <person name="Zhu S."/>
            <person name="Xu C."/>
            <person name="Xu H."/>
            <person name="Xu X."/>
            <person name="Cox K."/>
            <person name="Korf I."/>
            <person name="Meyers B.C."/>
            <person name="Michelmore R.W."/>
        </authorList>
    </citation>
    <scope>NUCLEOTIDE SEQUENCE [LARGE SCALE GENOMIC DNA]</scope>
    <source>
        <strain evidence="3">cv. Salinas</strain>
        <tissue evidence="2">Seedlings</tissue>
    </source>
</reference>
<gene>
    <name evidence="2" type="ORF">LSAT_V11C500261880</name>
</gene>
<evidence type="ECO:0008006" key="4">
    <source>
        <dbReference type="Google" id="ProtNLM"/>
    </source>
</evidence>
<protein>
    <recommendedName>
        <fullName evidence="4">DDE Tnp4 domain-containing protein</fullName>
    </recommendedName>
</protein>
<evidence type="ECO:0000313" key="3">
    <source>
        <dbReference type="Proteomes" id="UP000235145"/>
    </source>
</evidence>
<name>A0A9R1XCQ0_LACSA</name>
<keyword evidence="3" id="KW-1185">Reference proteome</keyword>
<dbReference type="Proteomes" id="UP000235145">
    <property type="component" value="Unassembled WGS sequence"/>
</dbReference>
<accession>A0A9R1XCQ0</accession>
<dbReference type="PANTHER" id="PTHR47150">
    <property type="entry name" value="OS12G0169200 PROTEIN"/>
    <property type="match status" value="1"/>
</dbReference>
<dbReference type="PANTHER" id="PTHR47150:SF4">
    <property type="entry name" value="HARBINGER TRANSPOSASE-DERIVED PROTEIN-RELATED"/>
    <property type="match status" value="1"/>
</dbReference>
<evidence type="ECO:0000256" key="1">
    <source>
        <dbReference type="SAM" id="MobiDB-lite"/>
    </source>
</evidence>
<proteinExistence type="predicted"/>
<feature type="region of interest" description="Disordered" evidence="1">
    <location>
        <begin position="299"/>
        <end position="325"/>
    </location>
</feature>
<organism evidence="2 3">
    <name type="scientific">Lactuca sativa</name>
    <name type="common">Garden lettuce</name>
    <dbReference type="NCBI Taxonomy" id="4236"/>
    <lineage>
        <taxon>Eukaryota</taxon>
        <taxon>Viridiplantae</taxon>
        <taxon>Streptophyta</taxon>
        <taxon>Embryophyta</taxon>
        <taxon>Tracheophyta</taxon>
        <taxon>Spermatophyta</taxon>
        <taxon>Magnoliopsida</taxon>
        <taxon>eudicotyledons</taxon>
        <taxon>Gunneridae</taxon>
        <taxon>Pentapetalae</taxon>
        <taxon>asterids</taxon>
        <taxon>campanulids</taxon>
        <taxon>Asterales</taxon>
        <taxon>Asteraceae</taxon>
        <taxon>Cichorioideae</taxon>
        <taxon>Cichorieae</taxon>
        <taxon>Lactucinae</taxon>
        <taxon>Lactuca</taxon>
    </lineage>
</organism>
<sequence length="325" mass="38520">MVRERGESSNVEKKHRKWINRDREAAHELLVRDYFVVDSLYDLSKFEERFRISRNLFLRIARDLACNYEFFQLRWDARVKCGFTTIQKCTVAFRQLAYDIAADASDEYLKMSERIGREYTYLFCEYVIKLYRDIYLRHLTKSDVEQLYAAHQAKHGFPWMLGSIDCDGIYPEYATFFKSYTFSANDKQKMFKLAQESAMKDVEQVFGVLKQKWHIIKHPARTWDREKLRTMLTACVILHNTIIEEKDRAICSYTTNDILNPPALIPVSSAAYFSRVLEIQNRETQHNLRHDLTEYIRERQFQGQNDSEDEDDDDGDGEEDDGGER</sequence>
<evidence type="ECO:0000313" key="2">
    <source>
        <dbReference type="EMBL" id="KAJ0205579.1"/>
    </source>
</evidence>